<gene>
    <name evidence="1" type="ORF">UFOVP1043_58</name>
</gene>
<reference evidence="1" key="1">
    <citation type="submission" date="2020-05" db="EMBL/GenBank/DDBJ databases">
        <authorList>
            <person name="Chiriac C."/>
            <person name="Salcher M."/>
            <person name="Ghai R."/>
            <person name="Kavagutti S V."/>
        </authorList>
    </citation>
    <scope>NUCLEOTIDE SEQUENCE</scope>
</reference>
<dbReference type="EMBL" id="LR797001">
    <property type="protein sequence ID" value="CAB4180575.1"/>
    <property type="molecule type" value="Genomic_DNA"/>
</dbReference>
<organism evidence="1">
    <name type="scientific">uncultured Caudovirales phage</name>
    <dbReference type="NCBI Taxonomy" id="2100421"/>
    <lineage>
        <taxon>Viruses</taxon>
        <taxon>Duplodnaviria</taxon>
        <taxon>Heunggongvirae</taxon>
        <taxon>Uroviricota</taxon>
        <taxon>Caudoviricetes</taxon>
        <taxon>Peduoviridae</taxon>
        <taxon>Maltschvirus</taxon>
        <taxon>Maltschvirus maltsch</taxon>
    </lineage>
</organism>
<sequence>MSKQVFKHQCKRLQIEGWWVLTYDLERLYAVYTNGYATATLGESK</sequence>
<name>A0A6J5QHY1_9CAUD</name>
<proteinExistence type="predicted"/>
<accession>A0A6J5QHY1</accession>
<evidence type="ECO:0000313" key="1">
    <source>
        <dbReference type="EMBL" id="CAB4180575.1"/>
    </source>
</evidence>
<protein>
    <submittedName>
        <fullName evidence="1">Uncharacterized protein</fullName>
    </submittedName>
</protein>